<evidence type="ECO:0000313" key="2">
    <source>
        <dbReference type="Proteomes" id="UP000322699"/>
    </source>
</evidence>
<keyword evidence="2" id="KW-1185">Reference proteome</keyword>
<name>A0A5B1CKL1_9BACT</name>
<gene>
    <name evidence="1" type="ORF">LF1_24010</name>
</gene>
<protein>
    <recommendedName>
        <fullName evidence="3">EF-hand domain-containing protein</fullName>
    </recommendedName>
</protein>
<evidence type="ECO:0000313" key="1">
    <source>
        <dbReference type="EMBL" id="KAA1259864.1"/>
    </source>
</evidence>
<proteinExistence type="predicted"/>
<dbReference type="EMBL" id="VRLW01000001">
    <property type="protein sequence ID" value="KAA1259864.1"/>
    <property type="molecule type" value="Genomic_DNA"/>
</dbReference>
<comment type="caution">
    <text evidence="1">The sequence shown here is derived from an EMBL/GenBank/DDBJ whole genome shotgun (WGS) entry which is preliminary data.</text>
</comment>
<dbReference type="AlphaFoldDB" id="A0A5B1CKL1"/>
<reference evidence="1 2" key="1">
    <citation type="submission" date="2019-08" db="EMBL/GenBank/DDBJ databases">
        <title>Deep-cultivation of Planctomycetes and their phenomic and genomic characterization uncovers novel biology.</title>
        <authorList>
            <person name="Wiegand S."/>
            <person name="Jogler M."/>
            <person name="Boedeker C."/>
            <person name="Pinto D."/>
            <person name="Vollmers J."/>
            <person name="Rivas-Marin E."/>
            <person name="Kohn T."/>
            <person name="Peeters S.H."/>
            <person name="Heuer A."/>
            <person name="Rast P."/>
            <person name="Oberbeckmann S."/>
            <person name="Bunk B."/>
            <person name="Jeske O."/>
            <person name="Meyerdierks A."/>
            <person name="Storesund J.E."/>
            <person name="Kallscheuer N."/>
            <person name="Luecker S."/>
            <person name="Lage O.M."/>
            <person name="Pohl T."/>
            <person name="Merkel B.J."/>
            <person name="Hornburger P."/>
            <person name="Mueller R.-W."/>
            <person name="Bruemmer F."/>
            <person name="Labrenz M."/>
            <person name="Spormann A.M."/>
            <person name="Op Den Camp H."/>
            <person name="Overmann J."/>
            <person name="Amann R."/>
            <person name="Jetten M.S.M."/>
            <person name="Mascher T."/>
            <person name="Medema M.H."/>
            <person name="Devos D.P."/>
            <person name="Kaster A.-K."/>
            <person name="Ovreas L."/>
            <person name="Rohde M."/>
            <person name="Galperin M.Y."/>
            <person name="Jogler C."/>
        </authorList>
    </citation>
    <scope>NUCLEOTIDE SEQUENCE [LARGE SCALE GENOMIC DNA]</scope>
    <source>
        <strain evidence="1 2">LF1</strain>
    </source>
</reference>
<dbReference type="Proteomes" id="UP000322699">
    <property type="component" value="Unassembled WGS sequence"/>
</dbReference>
<organism evidence="1 2">
    <name type="scientific">Rubripirellula obstinata</name>
    <dbReference type="NCBI Taxonomy" id="406547"/>
    <lineage>
        <taxon>Bacteria</taxon>
        <taxon>Pseudomonadati</taxon>
        <taxon>Planctomycetota</taxon>
        <taxon>Planctomycetia</taxon>
        <taxon>Pirellulales</taxon>
        <taxon>Pirellulaceae</taxon>
        <taxon>Rubripirellula</taxon>
    </lineage>
</organism>
<sequence>MYPNSLVPIRLSILSVCAVRVSVFGSSSSDPHALAGLDLDGDGGIGLTDFAAFRSNLERDGNQS</sequence>
<evidence type="ECO:0008006" key="3">
    <source>
        <dbReference type="Google" id="ProtNLM"/>
    </source>
</evidence>
<accession>A0A5B1CKL1</accession>